<protein>
    <submittedName>
        <fullName evidence="1">Uncharacterized protein</fullName>
    </submittedName>
</protein>
<dbReference type="EMBL" id="KK852613">
    <property type="protein sequence ID" value="KDR20243.1"/>
    <property type="molecule type" value="Genomic_DNA"/>
</dbReference>
<dbReference type="Proteomes" id="UP000027135">
    <property type="component" value="Unassembled WGS sequence"/>
</dbReference>
<reference evidence="1 2" key="1">
    <citation type="journal article" date="2014" name="Nat. Commun.">
        <title>Molecular traces of alternative social organization in a termite genome.</title>
        <authorList>
            <person name="Terrapon N."/>
            <person name="Li C."/>
            <person name="Robertson H.M."/>
            <person name="Ji L."/>
            <person name="Meng X."/>
            <person name="Booth W."/>
            <person name="Chen Z."/>
            <person name="Childers C.P."/>
            <person name="Glastad K.M."/>
            <person name="Gokhale K."/>
            <person name="Gowin J."/>
            <person name="Gronenberg W."/>
            <person name="Hermansen R.A."/>
            <person name="Hu H."/>
            <person name="Hunt B.G."/>
            <person name="Huylmans A.K."/>
            <person name="Khalil S.M."/>
            <person name="Mitchell R.D."/>
            <person name="Munoz-Torres M.C."/>
            <person name="Mustard J.A."/>
            <person name="Pan H."/>
            <person name="Reese J.T."/>
            <person name="Scharf M.E."/>
            <person name="Sun F."/>
            <person name="Vogel H."/>
            <person name="Xiao J."/>
            <person name="Yang W."/>
            <person name="Yang Z."/>
            <person name="Yang Z."/>
            <person name="Zhou J."/>
            <person name="Zhu J."/>
            <person name="Brent C.S."/>
            <person name="Elsik C.G."/>
            <person name="Goodisman M.A."/>
            <person name="Liberles D.A."/>
            <person name="Roe R.M."/>
            <person name="Vargo E.L."/>
            <person name="Vilcinskas A."/>
            <person name="Wang J."/>
            <person name="Bornberg-Bauer E."/>
            <person name="Korb J."/>
            <person name="Zhang G."/>
            <person name="Liebig J."/>
        </authorList>
    </citation>
    <scope>NUCLEOTIDE SEQUENCE [LARGE SCALE GENOMIC DNA]</scope>
    <source>
        <tissue evidence="1">Whole organism</tissue>
    </source>
</reference>
<organism evidence="1 2">
    <name type="scientific">Zootermopsis nevadensis</name>
    <name type="common">Dampwood termite</name>
    <dbReference type="NCBI Taxonomy" id="136037"/>
    <lineage>
        <taxon>Eukaryota</taxon>
        <taxon>Metazoa</taxon>
        <taxon>Ecdysozoa</taxon>
        <taxon>Arthropoda</taxon>
        <taxon>Hexapoda</taxon>
        <taxon>Insecta</taxon>
        <taxon>Pterygota</taxon>
        <taxon>Neoptera</taxon>
        <taxon>Polyneoptera</taxon>
        <taxon>Dictyoptera</taxon>
        <taxon>Blattodea</taxon>
        <taxon>Blattoidea</taxon>
        <taxon>Termitoidae</taxon>
        <taxon>Termopsidae</taxon>
        <taxon>Zootermopsis</taxon>
    </lineage>
</organism>
<dbReference type="AlphaFoldDB" id="A0A067RBK9"/>
<proteinExistence type="predicted"/>
<dbReference type="InParanoid" id="A0A067RBK9"/>
<sequence length="106" mass="11878">MQQLDSANILSLASDSATDCRIHCIQPPNCIVITNTKPAIQSAEMFSTHRTGVENIRTTATRPTVIAANHFQETCEKHKRNQQNAFYKLWQPSTLPIEHEGPYLTG</sequence>
<keyword evidence="2" id="KW-1185">Reference proteome</keyword>
<gene>
    <name evidence="1" type="ORF">L798_05552</name>
</gene>
<accession>A0A067RBK9</accession>
<evidence type="ECO:0000313" key="1">
    <source>
        <dbReference type="EMBL" id="KDR20243.1"/>
    </source>
</evidence>
<evidence type="ECO:0000313" key="2">
    <source>
        <dbReference type="Proteomes" id="UP000027135"/>
    </source>
</evidence>
<name>A0A067RBK9_ZOONE</name>